<feature type="region of interest" description="Disordered" evidence="2">
    <location>
        <begin position="192"/>
        <end position="227"/>
    </location>
</feature>
<reference evidence="3 4" key="1">
    <citation type="journal article" date="2018" name="BMC Genomics">
        <title>Genomic comparison of Trypanosoma conorhini and Trypanosoma rangeli to Trypanosoma cruzi strains of high and low virulence.</title>
        <authorList>
            <person name="Bradwell K.R."/>
            <person name="Koparde V.N."/>
            <person name="Matveyev A.V."/>
            <person name="Serrano M.G."/>
            <person name="Alves J.M."/>
            <person name="Parikh H."/>
            <person name="Huang B."/>
            <person name="Lee V."/>
            <person name="Espinosa-Alvarez O."/>
            <person name="Ortiz P.A."/>
            <person name="Costa-Martins A.G."/>
            <person name="Teixeira M.M."/>
            <person name="Buck G.A."/>
        </authorList>
    </citation>
    <scope>NUCLEOTIDE SEQUENCE [LARGE SCALE GENOMIC DNA]</scope>
    <source>
        <strain evidence="3 4">025E</strain>
    </source>
</reference>
<dbReference type="GeneID" id="40313629"/>
<comment type="caution">
    <text evidence="3">The sequence shown here is derived from an EMBL/GenBank/DDBJ whole genome shotgun (WGS) entry which is preliminary data.</text>
</comment>
<organism evidence="3 4">
    <name type="scientific">Trypanosoma conorhini</name>
    <dbReference type="NCBI Taxonomy" id="83891"/>
    <lineage>
        <taxon>Eukaryota</taxon>
        <taxon>Discoba</taxon>
        <taxon>Euglenozoa</taxon>
        <taxon>Kinetoplastea</taxon>
        <taxon>Metakinetoplastina</taxon>
        <taxon>Trypanosomatida</taxon>
        <taxon>Trypanosomatidae</taxon>
        <taxon>Trypanosoma</taxon>
    </lineage>
</organism>
<gene>
    <name evidence="3" type="ORF">Tco025E_00018</name>
</gene>
<keyword evidence="4" id="KW-1185">Reference proteome</keyword>
<dbReference type="OrthoDB" id="242756at2759"/>
<sequence>MPWRAKKPLRGERRRGRGTSAGAAETPSPPIGGSRLPSHVTEVAWGKTRRHGGPASVVDPLLSLLLRLQRLQLSVVHALESLGVRSDRLEPYGYACADGEAAAVSGNTVRGDDLLPDTLNPLERYMLAHKHRSAGDVKTWGGLCGLTRETQEACLDAILRWVDDGSPCEDALDVASSRSALVASLAAPAGAPSAATAGPAANNSSVAAPPPNRKRRRSSENPDGSEIGFRRHWRHYAAQLRAACRAELAVVKKACATDIGKGLSSCAKVGELETGQVAGLTTPAAACLERNYKELTMAKDALAERQRGITELLSSIESAMDDYAEQTRKVAEYEESVWSNIRLANCESMALLELSRRIRSLAGSS</sequence>
<evidence type="ECO:0000313" key="4">
    <source>
        <dbReference type="Proteomes" id="UP000284403"/>
    </source>
</evidence>
<dbReference type="EMBL" id="MKKU01000001">
    <property type="protein sequence ID" value="RNF27634.1"/>
    <property type="molecule type" value="Genomic_DNA"/>
</dbReference>
<feature type="region of interest" description="Disordered" evidence="2">
    <location>
        <begin position="1"/>
        <end position="37"/>
    </location>
</feature>
<feature type="compositionally biased region" description="Basic residues" evidence="2">
    <location>
        <begin position="1"/>
        <end position="17"/>
    </location>
</feature>
<dbReference type="Proteomes" id="UP000284403">
    <property type="component" value="Unassembled WGS sequence"/>
</dbReference>
<name>A0A3R7Q015_9TRYP</name>
<keyword evidence="1" id="KW-0175">Coiled coil</keyword>
<feature type="compositionally biased region" description="Low complexity" evidence="2">
    <location>
        <begin position="192"/>
        <end position="207"/>
    </location>
</feature>
<accession>A0A3R7Q015</accession>
<evidence type="ECO:0000256" key="2">
    <source>
        <dbReference type="SAM" id="MobiDB-lite"/>
    </source>
</evidence>
<dbReference type="RefSeq" id="XP_029232840.1">
    <property type="nucleotide sequence ID" value="XM_029366967.1"/>
</dbReference>
<proteinExistence type="predicted"/>
<protein>
    <submittedName>
        <fullName evidence="3">Uncharacterized protein</fullName>
    </submittedName>
</protein>
<dbReference type="AlphaFoldDB" id="A0A3R7Q015"/>
<evidence type="ECO:0000313" key="3">
    <source>
        <dbReference type="EMBL" id="RNF27634.1"/>
    </source>
</evidence>
<evidence type="ECO:0000256" key="1">
    <source>
        <dbReference type="SAM" id="Coils"/>
    </source>
</evidence>
<feature type="coiled-coil region" evidence="1">
    <location>
        <begin position="285"/>
        <end position="336"/>
    </location>
</feature>